<keyword evidence="4 8" id="KW-0808">Transferase</keyword>
<dbReference type="InterPro" id="IPR001057">
    <property type="entry name" value="Glu/AcGlu_kinase"/>
</dbReference>
<evidence type="ECO:0000256" key="7">
    <source>
        <dbReference type="ARBA" id="ARBA00022840"/>
    </source>
</evidence>
<dbReference type="HAMAP" id="MF_00456">
    <property type="entry name" value="ProB"/>
    <property type="match status" value="1"/>
</dbReference>
<dbReference type="PANTHER" id="PTHR43654">
    <property type="entry name" value="GLUTAMATE 5-KINASE"/>
    <property type="match status" value="1"/>
</dbReference>
<dbReference type="GO" id="GO:0005829">
    <property type="term" value="C:cytosol"/>
    <property type="evidence" value="ECO:0007669"/>
    <property type="project" value="TreeGrafter"/>
</dbReference>
<comment type="caution">
    <text evidence="10">The sequence shown here is derived from an EMBL/GenBank/DDBJ whole genome shotgun (WGS) entry which is preliminary data.</text>
</comment>
<comment type="similarity">
    <text evidence="8">Belongs to the glutamate 5-kinase family.</text>
</comment>
<dbReference type="InterPro" id="IPR002478">
    <property type="entry name" value="PUA"/>
</dbReference>
<dbReference type="UniPathway" id="UPA00098">
    <property type="reaction ID" value="UER00359"/>
</dbReference>
<dbReference type="GO" id="GO:0003723">
    <property type="term" value="F:RNA binding"/>
    <property type="evidence" value="ECO:0007669"/>
    <property type="project" value="InterPro"/>
</dbReference>
<feature type="binding site" evidence="8">
    <location>
        <position position="145"/>
    </location>
    <ligand>
        <name>substrate</name>
    </ligand>
</feature>
<reference evidence="10" key="1">
    <citation type="journal article" date="2020" name="mSystems">
        <title>Genome- and Community-Level Interaction Insights into Carbon Utilization and Element Cycling Functions of Hydrothermarchaeota in Hydrothermal Sediment.</title>
        <authorList>
            <person name="Zhou Z."/>
            <person name="Liu Y."/>
            <person name="Xu W."/>
            <person name="Pan J."/>
            <person name="Luo Z.H."/>
            <person name="Li M."/>
        </authorList>
    </citation>
    <scope>NUCLEOTIDE SEQUENCE [LARGE SCALE GENOMIC DNA]</scope>
    <source>
        <strain evidence="10">SpSt-132</strain>
    </source>
</reference>
<evidence type="ECO:0000256" key="1">
    <source>
        <dbReference type="ARBA" id="ARBA00022490"/>
    </source>
</evidence>
<evidence type="ECO:0000313" key="10">
    <source>
        <dbReference type="EMBL" id="HEW46540.1"/>
    </source>
</evidence>
<dbReference type="Gene3D" id="2.30.130.10">
    <property type="entry name" value="PUA domain"/>
    <property type="match status" value="1"/>
</dbReference>
<keyword evidence="5 8" id="KW-0547">Nucleotide-binding</keyword>
<comment type="subcellular location">
    <subcellularLocation>
        <location evidence="8">Cytoplasm</location>
    </subcellularLocation>
</comment>
<comment type="catalytic activity">
    <reaction evidence="8">
        <text>L-glutamate + ATP = L-glutamyl 5-phosphate + ADP</text>
        <dbReference type="Rhea" id="RHEA:14877"/>
        <dbReference type="ChEBI" id="CHEBI:29985"/>
        <dbReference type="ChEBI" id="CHEBI:30616"/>
        <dbReference type="ChEBI" id="CHEBI:58274"/>
        <dbReference type="ChEBI" id="CHEBI:456216"/>
        <dbReference type="EC" id="2.7.2.11"/>
    </reaction>
</comment>
<dbReference type="PIRSF" id="PIRSF000729">
    <property type="entry name" value="GK"/>
    <property type="match status" value="1"/>
</dbReference>
<feature type="binding site" evidence="8">
    <location>
        <begin position="200"/>
        <end position="206"/>
    </location>
    <ligand>
        <name>ATP</name>
        <dbReference type="ChEBI" id="CHEBI:30616"/>
    </ligand>
</feature>
<dbReference type="PANTHER" id="PTHR43654:SF1">
    <property type="entry name" value="ISOPENTENYL PHOSPHATE KINASE"/>
    <property type="match status" value="1"/>
</dbReference>
<dbReference type="PROSITE" id="PS00902">
    <property type="entry name" value="GLUTAMATE_5_KINASE"/>
    <property type="match status" value="1"/>
</dbReference>
<feature type="binding site" evidence="8">
    <location>
        <position position="133"/>
    </location>
    <ligand>
        <name>substrate</name>
    </ligand>
</feature>
<dbReference type="CDD" id="cd04242">
    <property type="entry name" value="AAK_G5K_ProB"/>
    <property type="match status" value="1"/>
</dbReference>
<keyword evidence="6 8" id="KW-0418">Kinase</keyword>
<comment type="pathway">
    <text evidence="8">Amino-acid biosynthesis; L-proline biosynthesis; L-glutamate 5-semialdehyde from L-glutamate: step 1/2.</text>
</comment>
<comment type="caution">
    <text evidence="8">Lacks conserved residue(s) required for the propagation of feature annotation.</text>
</comment>
<gene>
    <name evidence="8 10" type="primary">proB</name>
    <name evidence="10" type="ORF">ENO47_07755</name>
</gene>
<evidence type="ECO:0000256" key="3">
    <source>
        <dbReference type="ARBA" id="ARBA00022650"/>
    </source>
</evidence>
<evidence type="ECO:0000256" key="2">
    <source>
        <dbReference type="ARBA" id="ARBA00022605"/>
    </source>
</evidence>
<proteinExistence type="inferred from homology"/>
<dbReference type="InterPro" id="IPR001048">
    <property type="entry name" value="Asp/Glu/Uridylate_kinase"/>
</dbReference>
<dbReference type="Gene3D" id="3.40.1160.10">
    <property type="entry name" value="Acetylglutamate kinase-like"/>
    <property type="match status" value="1"/>
</dbReference>
<evidence type="ECO:0000256" key="5">
    <source>
        <dbReference type="ARBA" id="ARBA00022741"/>
    </source>
</evidence>
<dbReference type="InterPro" id="IPR015947">
    <property type="entry name" value="PUA-like_sf"/>
</dbReference>
<evidence type="ECO:0000256" key="8">
    <source>
        <dbReference type="HAMAP-Rule" id="MF_00456"/>
    </source>
</evidence>
<dbReference type="GO" id="GO:0004349">
    <property type="term" value="F:glutamate 5-kinase activity"/>
    <property type="evidence" value="ECO:0007669"/>
    <property type="project" value="UniProtKB-UniRule"/>
</dbReference>
<dbReference type="FunFam" id="3.40.1160.10:FF:000006">
    <property type="entry name" value="Glutamate 5-kinase"/>
    <property type="match status" value="1"/>
</dbReference>
<keyword evidence="3 8" id="KW-0641">Proline biosynthesis</keyword>
<dbReference type="Pfam" id="PF01472">
    <property type="entry name" value="PUA"/>
    <property type="match status" value="1"/>
</dbReference>
<dbReference type="InterPro" id="IPR019797">
    <property type="entry name" value="Glutamate_5-kinase_CS"/>
</dbReference>
<dbReference type="SUPFAM" id="SSF53633">
    <property type="entry name" value="Carbamate kinase-like"/>
    <property type="match status" value="1"/>
</dbReference>
<feature type="binding site" evidence="8">
    <location>
        <position position="6"/>
    </location>
    <ligand>
        <name>ATP</name>
        <dbReference type="ChEBI" id="CHEBI:30616"/>
    </ligand>
</feature>
<dbReference type="GO" id="GO:0055129">
    <property type="term" value="P:L-proline biosynthetic process"/>
    <property type="evidence" value="ECO:0007669"/>
    <property type="project" value="UniProtKB-UniRule"/>
</dbReference>
<dbReference type="InterPro" id="IPR036393">
    <property type="entry name" value="AceGlu_kinase-like_sf"/>
</dbReference>
<keyword evidence="7 8" id="KW-0067">ATP-binding</keyword>
<evidence type="ECO:0000256" key="6">
    <source>
        <dbReference type="ARBA" id="ARBA00022777"/>
    </source>
</evidence>
<feature type="domain" description="PUA" evidence="9">
    <location>
        <begin position="264"/>
        <end position="346"/>
    </location>
</feature>
<evidence type="ECO:0000259" key="9">
    <source>
        <dbReference type="SMART" id="SM00359"/>
    </source>
</evidence>
<dbReference type="InterPro" id="IPR041739">
    <property type="entry name" value="G5K_ProB"/>
</dbReference>
<dbReference type="Pfam" id="PF00696">
    <property type="entry name" value="AA_kinase"/>
    <property type="match status" value="1"/>
</dbReference>
<keyword evidence="1 8" id="KW-0963">Cytoplasm</keyword>
<dbReference type="InterPro" id="IPR036974">
    <property type="entry name" value="PUA_sf"/>
</dbReference>
<dbReference type="NCBIfam" id="TIGR01027">
    <property type="entry name" value="proB"/>
    <property type="match status" value="1"/>
</dbReference>
<sequence>MLLVVKLGSNLIQTSRGDIDLAFLSKLAGEIKALREEGINVLLVSSGAVLCGVKKLGLKERPKELNLKQAVAGVGQAYLMHLYDMVFSNYGLTVGQALLTADIFRDKEKFQNTKNALSSMISLGIVPVINENDTVAISELLFGDNDFLAVYTAYMMEASLIVIFSTAGGLLDEKERIVPLVEDIDNVIPLVKGVNSEFGTGGMLSKITATRIATKLGIPVVITGKEDSLFEIVKGKTKGTYFKASSKPLREGKKVLAMFEEPKGALYIDDGAYRAIKQGKSLLPAGIFRVEGVFHKGDVVVLYNPMGFLVGKGKSNFSSEEIRNILGSKGEEVKRKLKTNLEEVIHADKLVVF</sequence>
<dbReference type="AlphaFoldDB" id="A0A7C2V473"/>
<comment type="function">
    <text evidence="8">Catalyzes the transfer of a phosphate group to glutamate to form L-glutamate 5-phosphate.</text>
</comment>
<evidence type="ECO:0000256" key="4">
    <source>
        <dbReference type="ARBA" id="ARBA00022679"/>
    </source>
</evidence>
<dbReference type="GO" id="GO:0005524">
    <property type="term" value="F:ATP binding"/>
    <property type="evidence" value="ECO:0007669"/>
    <property type="project" value="UniProtKB-KW"/>
</dbReference>
<dbReference type="EC" id="2.7.2.11" evidence="8"/>
<dbReference type="SUPFAM" id="SSF88697">
    <property type="entry name" value="PUA domain-like"/>
    <property type="match status" value="1"/>
</dbReference>
<organism evidence="10">
    <name type="scientific">Hydrogenobacter sp</name>
    <dbReference type="NCBI Taxonomy" id="2152829"/>
    <lineage>
        <taxon>Bacteria</taxon>
        <taxon>Pseudomonadati</taxon>
        <taxon>Aquificota</taxon>
        <taxon>Aquificia</taxon>
        <taxon>Aquificales</taxon>
        <taxon>Aquificaceae</taxon>
        <taxon>Hydrogenobacter</taxon>
    </lineage>
</organism>
<dbReference type="InterPro" id="IPR005715">
    <property type="entry name" value="Glu_5kinase/COase_Synthase"/>
</dbReference>
<dbReference type="PRINTS" id="PR00474">
    <property type="entry name" value="GLU5KINASE"/>
</dbReference>
<protein>
    <recommendedName>
        <fullName evidence="8">Glutamate 5-kinase</fullName>
        <ecNumber evidence="8">2.7.2.11</ecNumber>
    </recommendedName>
    <alternativeName>
        <fullName evidence="8">Gamma-glutamyl kinase</fullName>
        <shortName evidence="8">GK</shortName>
    </alternativeName>
</protein>
<accession>A0A7C2V473</accession>
<dbReference type="InterPro" id="IPR011529">
    <property type="entry name" value="Glu_5kinase"/>
</dbReference>
<feature type="binding site" evidence="8">
    <location>
        <position position="46"/>
    </location>
    <ligand>
        <name>substrate</name>
    </ligand>
</feature>
<keyword evidence="2 8" id="KW-0028">Amino-acid biosynthesis</keyword>
<dbReference type="EMBL" id="DSFP01000067">
    <property type="protein sequence ID" value="HEW46540.1"/>
    <property type="molecule type" value="Genomic_DNA"/>
</dbReference>
<name>A0A7C2V473_9AQUI</name>
<dbReference type="CDD" id="cd21157">
    <property type="entry name" value="PUA_G5K"/>
    <property type="match status" value="1"/>
</dbReference>
<dbReference type="PROSITE" id="PS50890">
    <property type="entry name" value="PUA"/>
    <property type="match status" value="1"/>
</dbReference>
<dbReference type="SMART" id="SM00359">
    <property type="entry name" value="PUA"/>
    <property type="match status" value="1"/>
</dbReference>